<name>A0ABD3X0K0_SINWO</name>
<evidence type="ECO:0000256" key="3">
    <source>
        <dbReference type="ARBA" id="ARBA00022723"/>
    </source>
</evidence>
<dbReference type="InterPro" id="IPR036396">
    <property type="entry name" value="Cyt_P450_sf"/>
</dbReference>
<evidence type="ECO:0000256" key="1">
    <source>
        <dbReference type="ARBA" id="ARBA00001971"/>
    </source>
</evidence>
<dbReference type="GO" id="GO:0046872">
    <property type="term" value="F:metal ion binding"/>
    <property type="evidence" value="ECO:0007669"/>
    <property type="project" value="UniProtKB-KW"/>
</dbReference>
<feature type="binding site" description="axial binding residue" evidence="7">
    <location>
        <position position="445"/>
    </location>
    <ligand>
        <name>heme</name>
        <dbReference type="ChEBI" id="CHEBI:30413"/>
    </ligand>
    <ligandPart>
        <name>Fe</name>
        <dbReference type="ChEBI" id="CHEBI:18248"/>
    </ligandPart>
</feature>
<dbReference type="InterPro" id="IPR050182">
    <property type="entry name" value="Cytochrome_P450_fam2"/>
</dbReference>
<keyword evidence="9" id="KW-1133">Transmembrane helix</keyword>
<evidence type="ECO:0000313" key="10">
    <source>
        <dbReference type="EMBL" id="KAL3878365.1"/>
    </source>
</evidence>
<evidence type="ECO:0008006" key="12">
    <source>
        <dbReference type="Google" id="ProtNLM"/>
    </source>
</evidence>
<keyword evidence="4 8" id="KW-0560">Oxidoreductase</keyword>
<proteinExistence type="inferred from homology"/>
<evidence type="ECO:0000256" key="2">
    <source>
        <dbReference type="ARBA" id="ARBA00010617"/>
    </source>
</evidence>
<dbReference type="AlphaFoldDB" id="A0ABD3X0K0"/>
<comment type="cofactor">
    <cofactor evidence="1 7">
        <name>heme</name>
        <dbReference type="ChEBI" id="CHEBI:30413"/>
    </cofactor>
</comment>
<dbReference type="PROSITE" id="PS00086">
    <property type="entry name" value="CYTOCHROME_P450"/>
    <property type="match status" value="1"/>
</dbReference>
<keyword evidence="9" id="KW-0812">Transmembrane</keyword>
<dbReference type="PRINTS" id="PR00463">
    <property type="entry name" value="EP450I"/>
</dbReference>
<dbReference type="EMBL" id="JBJQND010000004">
    <property type="protein sequence ID" value="KAL3878365.1"/>
    <property type="molecule type" value="Genomic_DNA"/>
</dbReference>
<accession>A0ABD3X0K0</accession>
<evidence type="ECO:0000256" key="6">
    <source>
        <dbReference type="ARBA" id="ARBA00023033"/>
    </source>
</evidence>
<dbReference type="Proteomes" id="UP001634394">
    <property type="component" value="Unassembled WGS sequence"/>
</dbReference>
<evidence type="ECO:0000256" key="5">
    <source>
        <dbReference type="ARBA" id="ARBA00023004"/>
    </source>
</evidence>
<dbReference type="InterPro" id="IPR017972">
    <property type="entry name" value="Cyt_P450_CS"/>
</dbReference>
<dbReference type="SUPFAM" id="SSF48264">
    <property type="entry name" value="Cytochrome P450"/>
    <property type="match status" value="1"/>
</dbReference>
<dbReference type="InterPro" id="IPR001128">
    <property type="entry name" value="Cyt_P450"/>
</dbReference>
<evidence type="ECO:0000313" key="11">
    <source>
        <dbReference type="Proteomes" id="UP001634394"/>
    </source>
</evidence>
<evidence type="ECO:0000256" key="9">
    <source>
        <dbReference type="SAM" id="Phobius"/>
    </source>
</evidence>
<evidence type="ECO:0000256" key="4">
    <source>
        <dbReference type="ARBA" id="ARBA00023002"/>
    </source>
</evidence>
<keyword evidence="7 8" id="KW-0349">Heme</keyword>
<feature type="transmembrane region" description="Helical" evidence="9">
    <location>
        <begin position="12"/>
        <end position="30"/>
    </location>
</feature>
<evidence type="ECO:0000256" key="7">
    <source>
        <dbReference type="PIRSR" id="PIRSR602401-1"/>
    </source>
</evidence>
<keyword evidence="6 8" id="KW-0503">Monooxygenase</keyword>
<dbReference type="Gene3D" id="1.10.630.10">
    <property type="entry name" value="Cytochrome P450"/>
    <property type="match status" value="1"/>
</dbReference>
<keyword evidence="9" id="KW-0472">Membrane</keyword>
<reference evidence="10 11" key="1">
    <citation type="submission" date="2024-11" db="EMBL/GenBank/DDBJ databases">
        <title>Chromosome-level genome assembly of the freshwater bivalve Anodonta woodiana.</title>
        <authorList>
            <person name="Chen X."/>
        </authorList>
    </citation>
    <scope>NUCLEOTIDE SEQUENCE [LARGE SCALE GENOMIC DNA]</scope>
    <source>
        <strain evidence="10">MN2024</strain>
        <tissue evidence="10">Gills</tissue>
    </source>
</reference>
<keyword evidence="11" id="KW-1185">Reference proteome</keyword>
<keyword evidence="5 7" id="KW-0408">Iron</keyword>
<dbReference type="GO" id="GO:0004497">
    <property type="term" value="F:monooxygenase activity"/>
    <property type="evidence" value="ECO:0007669"/>
    <property type="project" value="UniProtKB-KW"/>
</dbReference>
<dbReference type="PANTHER" id="PTHR24300:SF397">
    <property type="entry name" value="CYTOCHROME P450 2U1"/>
    <property type="match status" value="1"/>
</dbReference>
<dbReference type="FunFam" id="1.10.630.10:FF:000036">
    <property type="entry name" value="CYtochrome P450 family"/>
    <property type="match status" value="1"/>
</dbReference>
<evidence type="ECO:0000256" key="8">
    <source>
        <dbReference type="RuleBase" id="RU000461"/>
    </source>
</evidence>
<gene>
    <name evidence="10" type="ORF">ACJMK2_030724</name>
</gene>
<organism evidence="10 11">
    <name type="scientific">Sinanodonta woodiana</name>
    <name type="common">Chinese pond mussel</name>
    <name type="synonym">Anodonta woodiana</name>
    <dbReference type="NCBI Taxonomy" id="1069815"/>
    <lineage>
        <taxon>Eukaryota</taxon>
        <taxon>Metazoa</taxon>
        <taxon>Spiralia</taxon>
        <taxon>Lophotrochozoa</taxon>
        <taxon>Mollusca</taxon>
        <taxon>Bivalvia</taxon>
        <taxon>Autobranchia</taxon>
        <taxon>Heteroconchia</taxon>
        <taxon>Palaeoheterodonta</taxon>
        <taxon>Unionida</taxon>
        <taxon>Unionoidea</taxon>
        <taxon>Unionidae</taxon>
        <taxon>Unioninae</taxon>
        <taxon>Sinanodonta</taxon>
    </lineage>
</organism>
<dbReference type="PANTHER" id="PTHR24300">
    <property type="entry name" value="CYTOCHROME P450 508A4-RELATED"/>
    <property type="match status" value="1"/>
</dbReference>
<dbReference type="InterPro" id="IPR002401">
    <property type="entry name" value="Cyt_P450_E_grp-I"/>
</dbReference>
<keyword evidence="3 7" id="KW-0479">Metal-binding</keyword>
<comment type="similarity">
    <text evidence="2 8">Belongs to the cytochrome P450 family.</text>
</comment>
<protein>
    <recommendedName>
        <fullName evidence="12">Cytochrome P450</fullName>
    </recommendedName>
</protein>
<comment type="caution">
    <text evidence="10">The sequence shown here is derived from an EMBL/GenBank/DDBJ whole genome shotgun (WGS) entry which is preliminary data.</text>
</comment>
<dbReference type="Pfam" id="PF00067">
    <property type="entry name" value="p450"/>
    <property type="match status" value="1"/>
</dbReference>
<dbReference type="PRINTS" id="PR00385">
    <property type="entry name" value="P450"/>
</dbReference>
<sequence>MDLASQLTDLINLPVMLIILTVVLIYLVLLSEPKYIPPGIPKWNLLSSMSFFMKLGQRHEGTMQKMRTKYGDIFSVYMGPQLIVIVTGYDNIHQVLVKQAGVFSDRPTWLPGAKEMTKFGKGIGLNDGETWRILRSLTLQALCDNGVGKTSFEEMIFEEVNAITKALLEKQESFEFMPLLTCALNNVINKVVFGVRFDYKDPEIHSLIGMLDKIFSLPSILSPFDLLPQCIVRRIPKVHKMRTDKNEALSELRAFVDSQIKEHEDEYDSSNIRDLVDLYIKVSKEEDDKNGLFTKGNLFQIISELYFGGSETTSASMDWVFLYMIEYPDIQKKCQEEIQKVCGDKPILYADRSKLRYVEATLLEIQRCANVASFPLPHGNKRNTTLNGLFIPENTVILVHLESSNMDSKYWDNPKEFRPERFLDESGQLVSKPALMPFGEGPRVCPGDALAKMELFLFLTNLLQRFTFCRERDDVQHGFRRRAGRTLQAAPYRMRAVQRK</sequence>